<dbReference type="STRING" id="478744.SAMN05444359_11130"/>
<dbReference type="RefSeq" id="WP_090168309.1">
    <property type="nucleotide sequence ID" value="NZ_FOFB01000011.1"/>
</dbReference>
<dbReference type="InterPro" id="IPR001296">
    <property type="entry name" value="Glyco_trans_1"/>
</dbReference>
<dbReference type="Proteomes" id="UP000199021">
    <property type="component" value="Unassembled WGS sequence"/>
</dbReference>
<organism evidence="2 3">
    <name type="scientific">Neolewinella agarilytica</name>
    <dbReference type="NCBI Taxonomy" id="478744"/>
    <lineage>
        <taxon>Bacteria</taxon>
        <taxon>Pseudomonadati</taxon>
        <taxon>Bacteroidota</taxon>
        <taxon>Saprospiria</taxon>
        <taxon>Saprospirales</taxon>
        <taxon>Lewinellaceae</taxon>
        <taxon>Neolewinella</taxon>
    </lineage>
</organism>
<dbReference type="Gene3D" id="3.40.50.2000">
    <property type="entry name" value="Glycogen Phosphorylase B"/>
    <property type="match status" value="1"/>
</dbReference>
<sequence>MILLSHPMGNANVRAIANSLHQTDLLQSFHTSIAAYSGNVWDQLGRLPALNDFRRRAFPEGLKDCTVQYPFGELMRVTANKMGLKKLTAREVGKFSVDAIYRAHDRKVKSYVSRHSQELRAVYAYEDGALDTFIEARKHGLVCIYDLPIAYWETGRQLMMEEAERRPEWAGTLGGGIMDSAEKTERKVKELELADVVVGPGYFVMDSLPEWAAEKKKIVSPFGSPKGTRVKISPGEFNPNRRLRVLFVGSMGQRKGLGDLFEAMRQLDPDRVELVVLGSQLAEPEFYRKEFFGFRYEPTRSHPDVLQLMAECDVFCLPSIVEGRALVMQEAMSQGLPIIITPNTGGQDLVVPGETGFLVPIRSPEAIAEKIDWFLSHREELPRMGAAAAAHAARYTWSSYGGHVASELSAILGSVTV</sequence>
<keyword evidence="2" id="KW-0808">Transferase</keyword>
<name>A0A1H9GMV7_9BACT</name>
<dbReference type="InParanoid" id="A0A1H9GMV7"/>
<evidence type="ECO:0000313" key="2">
    <source>
        <dbReference type="EMBL" id="SEQ51467.1"/>
    </source>
</evidence>
<dbReference type="OrthoDB" id="596635at2"/>
<evidence type="ECO:0000313" key="3">
    <source>
        <dbReference type="Proteomes" id="UP000199021"/>
    </source>
</evidence>
<evidence type="ECO:0000259" key="1">
    <source>
        <dbReference type="Pfam" id="PF00534"/>
    </source>
</evidence>
<gene>
    <name evidence="2" type="ORF">SAMN05444359_11130</name>
</gene>
<dbReference type="Pfam" id="PF00534">
    <property type="entry name" value="Glycos_transf_1"/>
    <property type="match status" value="1"/>
</dbReference>
<accession>A0A1H9GMV7</accession>
<protein>
    <submittedName>
        <fullName evidence="2">Glycosyl transferases group 1</fullName>
    </submittedName>
</protein>
<feature type="domain" description="Glycosyl transferase family 1" evidence="1">
    <location>
        <begin position="238"/>
        <end position="389"/>
    </location>
</feature>
<dbReference type="SUPFAM" id="SSF53756">
    <property type="entry name" value="UDP-Glycosyltransferase/glycogen phosphorylase"/>
    <property type="match status" value="1"/>
</dbReference>
<dbReference type="CDD" id="cd03801">
    <property type="entry name" value="GT4_PimA-like"/>
    <property type="match status" value="1"/>
</dbReference>
<proteinExistence type="predicted"/>
<keyword evidence="3" id="KW-1185">Reference proteome</keyword>
<dbReference type="EMBL" id="FOFB01000011">
    <property type="protein sequence ID" value="SEQ51467.1"/>
    <property type="molecule type" value="Genomic_DNA"/>
</dbReference>
<reference evidence="3" key="1">
    <citation type="submission" date="2016-10" db="EMBL/GenBank/DDBJ databases">
        <authorList>
            <person name="Varghese N."/>
            <person name="Submissions S."/>
        </authorList>
    </citation>
    <scope>NUCLEOTIDE SEQUENCE [LARGE SCALE GENOMIC DNA]</scope>
    <source>
        <strain evidence="3">DSM 24740</strain>
    </source>
</reference>
<dbReference type="PANTHER" id="PTHR12526">
    <property type="entry name" value="GLYCOSYLTRANSFERASE"/>
    <property type="match status" value="1"/>
</dbReference>
<dbReference type="AlphaFoldDB" id="A0A1H9GMV7"/>
<dbReference type="GO" id="GO:0016757">
    <property type="term" value="F:glycosyltransferase activity"/>
    <property type="evidence" value="ECO:0007669"/>
    <property type="project" value="InterPro"/>
</dbReference>